<comment type="caution">
    <text evidence="1">The sequence shown here is derived from an EMBL/GenBank/DDBJ whole genome shotgun (WGS) entry which is preliminary data.</text>
</comment>
<sequence>MFTQEISATGEPDLNELDASSVNRRLVYQRKLKQYLQRRFSSEDLDSRKRNLFAELKQVPLLSLSLSCFLKVCLPEVASKVCLPERTTDIVHGERIPYTYLPNVPGDPDLRNTPHMILYLGGDLVWIIRQ</sequence>
<dbReference type="Proteomes" id="UP000887013">
    <property type="component" value="Unassembled WGS sequence"/>
</dbReference>
<name>A0A8X6MT83_NEPPI</name>
<dbReference type="AlphaFoldDB" id="A0A8X6MT83"/>
<accession>A0A8X6MT83</accession>
<keyword evidence="2" id="KW-1185">Reference proteome</keyword>
<proteinExistence type="predicted"/>
<organism evidence="1 2">
    <name type="scientific">Nephila pilipes</name>
    <name type="common">Giant wood spider</name>
    <name type="synonym">Nephila maculata</name>
    <dbReference type="NCBI Taxonomy" id="299642"/>
    <lineage>
        <taxon>Eukaryota</taxon>
        <taxon>Metazoa</taxon>
        <taxon>Ecdysozoa</taxon>
        <taxon>Arthropoda</taxon>
        <taxon>Chelicerata</taxon>
        <taxon>Arachnida</taxon>
        <taxon>Araneae</taxon>
        <taxon>Araneomorphae</taxon>
        <taxon>Entelegynae</taxon>
        <taxon>Araneoidea</taxon>
        <taxon>Nephilidae</taxon>
        <taxon>Nephila</taxon>
    </lineage>
</organism>
<gene>
    <name evidence="1" type="ORF">NPIL_225141</name>
</gene>
<dbReference type="EMBL" id="BMAW01096837">
    <property type="protein sequence ID" value="GFS76689.1"/>
    <property type="molecule type" value="Genomic_DNA"/>
</dbReference>
<evidence type="ECO:0000313" key="1">
    <source>
        <dbReference type="EMBL" id="GFS76689.1"/>
    </source>
</evidence>
<reference evidence="1" key="1">
    <citation type="submission" date="2020-08" db="EMBL/GenBank/DDBJ databases">
        <title>Multicomponent nature underlies the extraordinary mechanical properties of spider dragline silk.</title>
        <authorList>
            <person name="Kono N."/>
            <person name="Nakamura H."/>
            <person name="Mori M."/>
            <person name="Yoshida Y."/>
            <person name="Ohtoshi R."/>
            <person name="Malay A.D."/>
            <person name="Moran D.A.P."/>
            <person name="Tomita M."/>
            <person name="Numata K."/>
            <person name="Arakawa K."/>
        </authorList>
    </citation>
    <scope>NUCLEOTIDE SEQUENCE</scope>
</reference>
<protein>
    <submittedName>
        <fullName evidence="1">Uncharacterized protein</fullName>
    </submittedName>
</protein>
<evidence type="ECO:0000313" key="2">
    <source>
        <dbReference type="Proteomes" id="UP000887013"/>
    </source>
</evidence>